<evidence type="ECO:0000313" key="3">
    <source>
        <dbReference type="EMBL" id="KAJ7773906.1"/>
    </source>
</evidence>
<dbReference type="SUPFAM" id="SSF52540">
    <property type="entry name" value="P-loop containing nucleoside triphosphate hydrolases"/>
    <property type="match status" value="1"/>
</dbReference>
<evidence type="ECO:0000313" key="4">
    <source>
        <dbReference type="Proteomes" id="UP001215598"/>
    </source>
</evidence>
<dbReference type="SUPFAM" id="SSF48452">
    <property type="entry name" value="TPR-like"/>
    <property type="match status" value="3"/>
</dbReference>
<dbReference type="CDD" id="cd21037">
    <property type="entry name" value="MLKL_NTD"/>
    <property type="match status" value="1"/>
</dbReference>
<keyword evidence="4" id="KW-1185">Reference proteome</keyword>
<gene>
    <name evidence="3" type="ORF">B0H16DRAFT_1362830</name>
</gene>
<proteinExistence type="predicted"/>
<dbReference type="GO" id="GO:0007166">
    <property type="term" value="P:cell surface receptor signaling pathway"/>
    <property type="evidence" value="ECO:0007669"/>
    <property type="project" value="InterPro"/>
</dbReference>
<evidence type="ECO:0000256" key="1">
    <source>
        <dbReference type="SAM" id="MobiDB-lite"/>
    </source>
</evidence>
<reference evidence="3" key="1">
    <citation type="submission" date="2023-03" db="EMBL/GenBank/DDBJ databases">
        <title>Massive genome expansion in bonnet fungi (Mycena s.s.) driven by repeated elements and novel gene families across ecological guilds.</title>
        <authorList>
            <consortium name="Lawrence Berkeley National Laboratory"/>
            <person name="Harder C.B."/>
            <person name="Miyauchi S."/>
            <person name="Viragh M."/>
            <person name="Kuo A."/>
            <person name="Thoen E."/>
            <person name="Andreopoulos B."/>
            <person name="Lu D."/>
            <person name="Skrede I."/>
            <person name="Drula E."/>
            <person name="Henrissat B."/>
            <person name="Morin E."/>
            <person name="Kohler A."/>
            <person name="Barry K."/>
            <person name="LaButti K."/>
            <person name="Morin E."/>
            <person name="Salamov A."/>
            <person name="Lipzen A."/>
            <person name="Mereny Z."/>
            <person name="Hegedus B."/>
            <person name="Baldrian P."/>
            <person name="Stursova M."/>
            <person name="Weitz H."/>
            <person name="Taylor A."/>
            <person name="Grigoriev I.V."/>
            <person name="Nagy L.G."/>
            <person name="Martin F."/>
            <person name="Kauserud H."/>
        </authorList>
    </citation>
    <scope>NUCLEOTIDE SEQUENCE</scope>
    <source>
        <strain evidence="3">CBHHK182m</strain>
    </source>
</reference>
<dbReference type="Pfam" id="PF13374">
    <property type="entry name" value="TPR_10"/>
    <property type="match status" value="3"/>
</dbReference>
<dbReference type="EMBL" id="JARKIB010000012">
    <property type="protein sequence ID" value="KAJ7773906.1"/>
    <property type="molecule type" value="Genomic_DNA"/>
</dbReference>
<organism evidence="3 4">
    <name type="scientific">Mycena metata</name>
    <dbReference type="NCBI Taxonomy" id="1033252"/>
    <lineage>
        <taxon>Eukaryota</taxon>
        <taxon>Fungi</taxon>
        <taxon>Dikarya</taxon>
        <taxon>Basidiomycota</taxon>
        <taxon>Agaricomycotina</taxon>
        <taxon>Agaricomycetes</taxon>
        <taxon>Agaricomycetidae</taxon>
        <taxon>Agaricales</taxon>
        <taxon>Marasmiineae</taxon>
        <taxon>Mycenaceae</taxon>
        <taxon>Mycena</taxon>
    </lineage>
</organism>
<feature type="domain" description="DUF7779" evidence="2">
    <location>
        <begin position="448"/>
        <end position="554"/>
    </location>
</feature>
<dbReference type="AlphaFoldDB" id="A0AAD7JXE1"/>
<accession>A0AAD7JXE1</accession>
<dbReference type="Proteomes" id="UP001215598">
    <property type="component" value="Unassembled WGS sequence"/>
</dbReference>
<dbReference type="Gene3D" id="1.25.40.10">
    <property type="entry name" value="Tetratricopeptide repeat domain"/>
    <property type="match status" value="2"/>
</dbReference>
<dbReference type="InterPro" id="IPR053137">
    <property type="entry name" value="NLR-like"/>
</dbReference>
<name>A0AAD7JXE1_9AGAR</name>
<dbReference type="InterPro" id="IPR036537">
    <property type="entry name" value="Adaptor_Cbl_N_dom_sf"/>
</dbReference>
<dbReference type="Pfam" id="PF13424">
    <property type="entry name" value="TPR_12"/>
    <property type="match status" value="2"/>
</dbReference>
<dbReference type="Pfam" id="PF25000">
    <property type="entry name" value="DUF7779"/>
    <property type="match status" value="1"/>
</dbReference>
<dbReference type="InterPro" id="IPR059179">
    <property type="entry name" value="MLKL-like_MCAfunc"/>
</dbReference>
<dbReference type="Gene3D" id="3.40.50.300">
    <property type="entry name" value="P-loop containing nucleotide triphosphate hydrolases"/>
    <property type="match status" value="1"/>
</dbReference>
<dbReference type="InterPro" id="IPR056681">
    <property type="entry name" value="DUF7779"/>
</dbReference>
<sequence>MSAERPSTPAAAVLPKKRTKTFQPFKTSSSRSTGKSDWLALSILTAKTAAAAGEFAPFPFIKGVFGTAVTLLEAVEKVQRNREHLKGLCEKIKEIIDVVRNEVVSHGYTAAIKVKSVCEDFEKFLQDMLVVIVKIQNMSHGVRGFIKSSSISADISGYEKRIQDLFELINFKLAADSNFNLSAMRPKVDEIHAILSRVDFNRMNVSENVNNCPSPSRIFHGRDGILNKMHKYFSQDLGKQHVYVLYGLGGAGKTQIALKFIQESTRFSNTFFIDASNLKTIETGLKNIATLRNAGNSSDDAVQWLLAKHEEWLLFFDNADDPRLDLNKVLPSCNHGNIIITSRNPELRAYGGATHVGDMNEQDAVALLLRSAAVEEITVSNQKTAEEIVKALWYLPLAIVQAGAFISKSGTLKRYLQLYVENHDRLLRERPAQTHSDYAWTVYTTWQMSFDQLSPIAAMFLQLCSFLHREGISEDIFSRAAAYSFPIIGPAKEKLQKPLQFLSHFQQPNGRWDPLAFLDVTNEIKGYSLLDFNTEKEVFSIHPLVHEWSRTTIPNPELNFHIISSVLGMSIYQVPTTDQQLTGLKLLPHVDAVMQFKGSFPLQFMAQYGVQYSWAGRHGAAKALQIFALENERRFRGEDHLNTVYAMHVLAVTYMFLGDLHEAERLQAVVVEKRRGLLGPDHPETLSAMQNLAVTHSKLGQFQKAEDLEIVVLQKRREILGEDHPETLKTMNNLAGTYSTLGKSQKAEELGLAVVEKGRAILGEGHPDTLKAMYNVAIAYRTTGQFQKAEELELRVLEARRSIFGDGDPETLDVMQNLAVTYKNLGQFEKAETLELAVLERRKIVFGGDHPETLGAMYNLAITYGELAKYQEAEQLEVLVMEKRRTILGADHPDTLSAMNNLAVTYSRLNQFKQAQDLQTEAFNKQISVLGENHPSTLLSQKNLVVFRRSHAATEIPTT</sequence>
<dbReference type="Gene3D" id="1.20.930.20">
    <property type="entry name" value="Adaptor protein Cbl, N-terminal domain"/>
    <property type="match status" value="1"/>
</dbReference>
<protein>
    <recommendedName>
        <fullName evidence="2">DUF7779 domain-containing protein</fullName>
    </recommendedName>
</protein>
<dbReference type="InterPro" id="IPR027417">
    <property type="entry name" value="P-loop_NTPase"/>
</dbReference>
<dbReference type="PANTHER" id="PTHR46082:SF11">
    <property type="entry name" value="AAA+ ATPASE DOMAIN-CONTAINING PROTEIN-RELATED"/>
    <property type="match status" value="1"/>
</dbReference>
<comment type="caution">
    <text evidence="3">The sequence shown here is derived from an EMBL/GenBank/DDBJ whole genome shotgun (WGS) entry which is preliminary data.</text>
</comment>
<feature type="compositionally biased region" description="Polar residues" evidence="1">
    <location>
        <begin position="21"/>
        <end position="33"/>
    </location>
</feature>
<evidence type="ECO:0000259" key="2">
    <source>
        <dbReference type="Pfam" id="PF25000"/>
    </source>
</evidence>
<dbReference type="GO" id="GO:0043531">
    <property type="term" value="F:ADP binding"/>
    <property type="evidence" value="ECO:0007669"/>
    <property type="project" value="InterPro"/>
</dbReference>
<dbReference type="PANTHER" id="PTHR46082">
    <property type="entry name" value="ATP/GTP-BINDING PROTEIN-RELATED"/>
    <property type="match status" value="1"/>
</dbReference>
<dbReference type="PRINTS" id="PR00381">
    <property type="entry name" value="KINESINLIGHT"/>
</dbReference>
<feature type="region of interest" description="Disordered" evidence="1">
    <location>
        <begin position="1"/>
        <end position="33"/>
    </location>
</feature>
<dbReference type="InterPro" id="IPR011990">
    <property type="entry name" value="TPR-like_helical_dom_sf"/>
</dbReference>